<comment type="caution">
    <text evidence="2">The sequence shown here is derived from an EMBL/GenBank/DDBJ whole genome shotgun (WGS) entry which is preliminary data.</text>
</comment>
<organism evidence="2 3">
    <name type="scientific">Parelaphostrongylus tenuis</name>
    <name type="common">Meningeal worm</name>
    <dbReference type="NCBI Taxonomy" id="148309"/>
    <lineage>
        <taxon>Eukaryota</taxon>
        <taxon>Metazoa</taxon>
        <taxon>Ecdysozoa</taxon>
        <taxon>Nematoda</taxon>
        <taxon>Chromadorea</taxon>
        <taxon>Rhabditida</taxon>
        <taxon>Rhabditina</taxon>
        <taxon>Rhabditomorpha</taxon>
        <taxon>Strongyloidea</taxon>
        <taxon>Metastrongylidae</taxon>
        <taxon>Parelaphostrongylus</taxon>
    </lineage>
</organism>
<name>A0AAD5R2V5_PARTN</name>
<accession>A0AAD5R2V5</accession>
<evidence type="ECO:0000256" key="1">
    <source>
        <dbReference type="SAM" id="SignalP"/>
    </source>
</evidence>
<evidence type="ECO:0000313" key="2">
    <source>
        <dbReference type="EMBL" id="KAJ1368159.1"/>
    </source>
</evidence>
<evidence type="ECO:0000313" key="3">
    <source>
        <dbReference type="Proteomes" id="UP001196413"/>
    </source>
</evidence>
<dbReference type="Proteomes" id="UP001196413">
    <property type="component" value="Unassembled WGS sequence"/>
</dbReference>
<proteinExistence type="predicted"/>
<feature type="signal peptide" evidence="1">
    <location>
        <begin position="1"/>
        <end position="22"/>
    </location>
</feature>
<sequence length="130" mass="14546">MLVLPVWIWVTVWSLSVHYSKAVFNSTLKPTDMVDDYTIERSVQLAHLEGSGVDVVTDNYSASLTSSSADFSKDNIRKRAADFYNGLVGPEFYSPFTIRAPRFPPSAVIGLSRPLQRGVHPPQVQYVAIW</sequence>
<reference evidence="2" key="1">
    <citation type="submission" date="2021-06" db="EMBL/GenBank/DDBJ databases">
        <title>Parelaphostrongylus tenuis whole genome reference sequence.</title>
        <authorList>
            <person name="Garwood T.J."/>
            <person name="Larsen P.A."/>
            <person name="Fountain-Jones N.M."/>
            <person name="Garbe J.R."/>
            <person name="Macchietto M.G."/>
            <person name="Kania S.A."/>
            <person name="Gerhold R.W."/>
            <person name="Richards J.E."/>
            <person name="Wolf T.M."/>
        </authorList>
    </citation>
    <scope>NUCLEOTIDE SEQUENCE</scope>
    <source>
        <strain evidence="2">MNPRO001-30</strain>
        <tissue evidence="2">Meninges</tissue>
    </source>
</reference>
<dbReference type="EMBL" id="JAHQIW010006100">
    <property type="protein sequence ID" value="KAJ1368159.1"/>
    <property type="molecule type" value="Genomic_DNA"/>
</dbReference>
<dbReference type="AlphaFoldDB" id="A0AAD5R2V5"/>
<keyword evidence="1" id="KW-0732">Signal</keyword>
<gene>
    <name evidence="2" type="ORF">KIN20_029232</name>
</gene>
<protein>
    <submittedName>
        <fullName evidence="2">Uncharacterized protein</fullName>
    </submittedName>
</protein>
<keyword evidence="3" id="KW-1185">Reference proteome</keyword>
<feature type="chain" id="PRO_5042080873" evidence="1">
    <location>
        <begin position="23"/>
        <end position="130"/>
    </location>
</feature>